<sequence>MHDGQPTDSRPERRWRLPPRWRPLAAARPAISAAWWQWIASRDSLTARLVVAGGERRFRVRLLGQQLARPALDEALVLGLPPKRYAWCREVVLCLDDRPWVVARSVAPLEQLRGQRLDRLGERSLGSWLFRQPGLERSPIEVTASSPPFQAGNGPWGRRSVFRLGAGREDSHGRRHGRFAVLVQEYFLDTMRDDLGLPSR</sequence>
<dbReference type="PANTHER" id="PTHR38683:SF1">
    <property type="entry name" value="CHORISMATE PYRUVATE-LYASE"/>
    <property type="match status" value="1"/>
</dbReference>
<organism evidence="5 6">
    <name type="scientific">Halomonas korlensis</name>
    <dbReference type="NCBI Taxonomy" id="463301"/>
    <lineage>
        <taxon>Bacteria</taxon>
        <taxon>Pseudomonadati</taxon>
        <taxon>Pseudomonadota</taxon>
        <taxon>Gammaproteobacteria</taxon>
        <taxon>Oceanospirillales</taxon>
        <taxon>Halomonadaceae</taxon>
        <taxon>Halomonas</taxon>
    </lineage>
</organism>
<dbReference type="AlphaFoldDB" id="A0A1I7GLN6"/>
<reference evidence="6" key="1">
    <citation type="submission" date="2016-10" db="EMBL/GenBank/DDBJ databases">
        <authorList>
            <person name="Varghese N."/>
            <person name="Submissions S."/>
        </authorList>
    </citation>
    <scope>NUCLEOTIDE SEQUENCE [LARGE SCALE GENOMIC DNA]</scope>
    <source>
        <strain evidence="6">CGMCC 1.6981</strain>
    </source>
</reference>
<dbReference type="SUPFAM" id="SSF64288">
    <property type="entry name" value="Chorismate lyase-like"/>
    <property type="match status" value="1"/>
</dbReference>
<dbReference type="STRING" id="463301.SAMN04487955_10399"/>
<dbReference type="EC" id="4.1.3.40" evidence="4"/>
<gene>
    <name evidence="4" type="primary">ubiC</name>
    <name evidence="5" type="ORF">SAMN04487955_10399</name>
</gene>
<comment type="function">
    <text evidence="4">Removes the pyruvyl group from chorismate, with concomitant aromatization of the ring, to provide 4-hydroxybenzoate (4HB) for the ubiquinone pathway.</text>
</comment>
<dbReference type="InterPro" id="IPR007440">
    <property type="entry name" value="Chorismate--pyruvate_lyase"/>
</dbReference>
<dbReference type="Gene3D" id="3.40.1410.10">
    <property type="entry name" value="Chorismate lyase-like"/>
    <property type="match status" value="1"/>
</dbReference>
<evidence type="ECO:0000313" key="6">
    <source>
        <dbReference type="Proteomes" id="UP000198693"/>
    </source>
</evidence>
<dbReference type="EMBL" id="FPBP01000003">
    <property type="protein sequence ID" value="SFU49363.1"/>
    <property type="molecule type" value="Genomic_DNA"/>
</dbReference>
<dbReference type="GO" id="GO:0042866">
    <property type="term" value="P:pyruvate biosynthetic process"/>
    <property type="evidence" value="ECO:0007669"/>
    <property type="project" value="UniProtKB-UniRule"/>
</dbReference>
<name>A0A1I7GLN6_9GAMM</name>
<dbReference type="UniPathway" id="UPA00232"/>
<protein>
    <recommendedName>
        <fullName evidence="4">Probable chorismate pyruvate-lyase</fullName>
        <shortName evidence="4">CL</shortName>
        <shortName evidence="4">CPL</shortName>
        <ecNumber evidence="4">4.1.3.40</ecNumber>
    </recommendedName>
</protein>
<feature type="binding site" evidence="4">
    <location>
        <position position="89"/>
    </location>
    <ligand>
        <name>substrate</name>
    </ligand>
</feature>
<evidence type="ECO:0000256" key="1">
    <source>
        <dbReference type="ARBA" id="ARBA00022490"/>
    </source>
</evidence>
<comment type="caution">
    <text evidence="4">Lacks conserved residue(s) required for the propagation of feature annotation.</text>
</comment>
<keyword evidence="6" id="KW-1185">Reference proteome</keyword>
<comment type="catalytic activity">
    <reaction evidence="4">
        <text>chorismate = 4-hydroxybenzoate + pyruvate</text>
        <dbReference type="Rhea" id="RHEA:16505"/>
        <dbReference type="ChEBI" id="CHEBI:15361"/>
        <dbReference type="ChEBI" id="CHEBI:17879"/>
        <dbReference type="ChEBI" id="CHEBI:29748"/>
        <dbReference type="EC" id="4.1.3.40"/>
    </reaction>
</comment>
<keyword evidence="1 4" id="KW-0963">Cytoplasm</keyword>
<evidence type="ECO:0000256" key="3">
    <source>
        <dbReference type="ARBA" id="ARBA00023239"/>
    </source>
</evidence>
<dbReference type="InterPro" id="IPR028978">
    <property type="entry name" value="Chorismate_lyase_/UTRA_dom_sf"/>
</dbReference>
<evidence type="ECO:0000256" key="4">
    <source>
        <dbReference type="HAMAP-Rule" id="MF_01632"/>
    </source>
</evidence>
<comment type="subcellular location">
    <subcellularLocation>
        <location evidence="4">Cytoplasm</location>
    </subcellularLocation>
</comment>
<comment type="similarity">
    <text evidence="4">Belongs to the UbiC family.</text>
</comment>
<proteinExistence type="inferred from homology"/>
<feature type="binding site" evidence="4">
    <location>
        <position position="125"/>
    </location>
    <ligand>
        <name>substrate</name>
    </ligand>
</feature>
<dbReference type="PANTHER" id="PTHR38683">
    <property type="entry name" value="CHORISMATE PYRUVATE-LYASE"/>
    <property type="match status" value="1"/>
</dbReference>
<dbReference type="Pfam" id="PF04345">
    <property type="entry name" value="Chor_lyase"/>
    <property type="match status" value="1"/>
</dbReference>
<dbReference type="GO" id="GO:0005829">
    <property type="term" value="C:cytosol"/>
    <property type="evidence" value="ECO:0007669"/>
    <property type="project" value="TreeGrafter"/>
</dbReference>
<comment type="pathway">
    <text evidence="4">Cofactor biosynthesis; ubiquinone biosynthesis.</text>
</comment>
<keyword evidence="4" id="KW-0670">Pyruvate</keyword>
<evidence type="ECO:0000256" key="2">
    <source>
        <dbReference type="ARBA" id="ARBA00022688"/>
    </source>
</evidence>
<keyword evidence="2 4" id="KW-0831">Ubiquinone biosynthesis</keyword>
<dbReference type="GO" id="GO:0008813">
    <property type="term" value="F:chorismate lyase activity"/>
    <property type="evidence" value="ECO:0007669"/>
    <property type="project" value="UniProtKB-UniRule"/>
</dbReference>
<dbReference type="RefSeq" id="WP_245784175.1">
    <property type="nucleotide sequence ID" value="NZ_FPBP01000003.1"/>
</dbReference>
<keyword evidence="3 4" id="KW-0456">Lyase</keyword>
<dbReference type="GO" id="GO:0006744">
    <property type="term" value="P:ubiquinone biosynthetic process"/>
    <property type="evidence" value="ECO:0007669"/>
    <property type="project" value="UniProtKB-UniRule"/>
</dbReference>
<dbReference type="Proteomes" id="UP000198693">
    <property type="component" value="Unassembled WGS sequence"/>
</dbReference>
<dbReference type="HAMAP" id="MF_01632">
    <property type="entry name" value="UbiC"/>
    <property type="match status" value="1"/>
</dbReference>
<evidence type="ECO:0000313" key="5">
    <source>
        <dbReference type="EMBL" id="SFU49363.1"/>
    </source>
</evidence>
<accession>A0A1I7GLN6</accession>
<feature type="binding site" evidence="4">
    <location>
        <position position="185"/>
    </location>
    <ligand>
        <name>substrate</name>
    </ligand>
</feature>